<protein>
    <submittedName>
        <fullName evidence="10">tRNA epoxyqueuosine(34) reductase QueG</fullName>
    </submittedName>
</protein>
<keyword evidence="6" id="KW-0560">Oxidoreductase</keyword>
<dbReference type="PROSITE" id="PS51379">
    <property type="entry name" value="4FE4S_FER_2"/>
    <property type="match status" value="1"/>
</dbReference>
<dbReference type="InterPro" id="IPR011989">
    <property type="entry name" value="ARM-like"/>
</dbReference>
<reference evidence="10 11" key="1">
    <citation type="submission" date="2018-03" db="EMBL/GenBank/DDBJ databases">
        <title>Rhodobacter blasticus.</title>
        <authorList>
            <person name="Meyer T.E."/>
            <person name="Miller S."/>
            <person name="Lodha T."/>
            <person name="Gandham S."/>
            <person name="Chintalapati S."/>
            <person name="Chintalapati V.R."/>
        </authorList>
    </citation>
    <scope>NUCLEOTIDE SEQUENCE [LARGE SCALE GENOMIC DNA]</scope>
    <source>
        <strain evidence="10 11">DSM 2131</strain>
    </source>
</reference>
<keyword evidence="8" id="KW-0411">Iron-sulfur</keyword>
<gene>
    <name evidence="10" type="primary">queG</name>
    <name evidence="10" type="ORF">C5F44_00165</name>
</gene>
<dbReference type="Proteomes" id="UP000241362">
    <property type="component" value="Unassembled WGS sequence"/>
</dbReference>
<evidence type="ECO:0000256" key="7">
    <source>
        <dbReference type="ARBA" id="ARBA00023004"/>
    </source>
</evidence>
<dbReference type="Pfam" id="PF08331">
    <property type="entry name" value="QueG_DUF1730"/>
    <property type="match status" value="1"/>
</dbReference>
<dbReference type="PROSITE" id="PS00198">
    <property type="entry name" value="4FE4S_FER_1"/>
    <property type="match status" value="1"/>
</dbReference>
<dbReference type="NCBIfam" id="TIGR00276">
    <property type="entry name" value="tRNA epoxyqueuosine(34) reductase QueG"/>
    <property type="match status" value="1"/>
</dbReference>
<evidence type="ECO:0000256" key="6">
    <source>
        <dbReference type="ARBA" id="ARBA00023002"/>
    </source>
</evidence>
<dbReference type="GO" id="GO:0046872">
    <property type="term" value="F:metal ion binding"/>
    <property type="evidence" value="ECO:0007669"/>
    <property type="project" value="UniProtKB-KW"/>
</dbReference>
<evidence type="ECO:0000313" key="10">
    <source>
        <dbReference type="EMBL" id="PTE16320.1"/>
    </source>
</evidence>
<evidence type="ECO:0000256" key="1">
    <source>
        <dbReference type="ARBA" id="ARBA00022485"/>
    </source>
</evidence>
<evidence type="ECO:0000256" key="5">
    <source>
        <dbReference type="ARBA" id="ARBA00022785"/>
    </source>
</evidence>
<organism evidence="10 11">
    <name type="scientific">Fuscovulum blasticum DSM 2131</name>
    <dbReference type="NCBI Taxonomy" id="1188250"/>
    <lineage>
        <taxon>Bacteria</taxon>
        <taxon>Pseudomonadati</taxon>
        <taxon>Pseudomonadota</taxon>
        <taxon>Alphaproteobacteria</taxon>
        <taxon>Rhodobacterales</taxon>
        <taxon>Paracoccaceae</taxon>
        <taxon>Pseudogemmobacter</taxon>
    </lineage>
</organism>
<evidence type="ECO:0000256" key="2">
    <source>
        <dbReference type="ARBA" id="ARBA00022490"/>
    </source>
</evidence>
<dbReference type="InterPro" id="IPR004453">
    <property type="entry name" value="QueG"/>
</dbReference>
<keyword evidence="2" id="KW-0963">Cytoplasm</keyword>
<dbReference type="Gene3D" id="1.25.10.10">
    <property type="entry name" value="Leucine-rich Repeat Variant"/>
    <property type="match status" value="1"/>
</dbReference>
<dbReference type="GO" id="GO:0051539">
    <property type="term" value="F:4 iron, 4 sulfur cluster binding"/>
    <property type="evidence" value="ECO:0007669"/>
    <property type="project" value="UniProtKB-KW"/>
</dbReference>
<evidence type="ECO:0000256" key="8">
    <source>
        <dbReference type="ARBA" id="ARBA00023014"/>
    </source>
</evidence>
<dbReference type="Pfam" id="PF13484">
    <property type="entry name" value="Fer4_16"/>
    <property type="match status" value="1"/>
</dbReference>
<dbReference type="InterPro" id="IPR013542">
    <property type="entry name" value="QueG_DUF1730"/>
</dbReference>
<dbReference type="SUPFAM" id="SSF46548">
    <property type="entry name" value="alpha-helical ferredoxin"/>
    <property type="match status" value="1"/>
</dbReference>
<evidence type="ECO:0000256" key="3">
    <source>
        <dbReference type="ARBA" id="ARBA00022694"/>
    </source>
</evidence>
<keyword evidence="11" id="KW-1185">Reference proteome</keyword>
<proteinExistence type="predicted"/>
<dbReference type="InterPro" id="IPR017896">
    <property type="entry name" value="4Fe4S_Fe-S-bd"/>
</dbReference>
<sequence>MKRRLHDQALAEGFSAMGICRPDAIPQAAGQLRAFLAQGRHGQMQWMAEREGWRGNPAALWPEARSVIMLAELYTPEGDPLAGHGQAGRGVVSAYAQGKDYHDLVKRRLKRLGRWLIDQAARQGTACEIKVFVDTAPVMEKPLAQAAGLGWQGKHTNLLSRDLGNWFFLGAIFTTLELEPDAPEISHCGSCTGCLDACPTAAFPAPYQLDARRCISYLTIEHDGPVAPELRALMGNRVYGCDDCLAACPWNKFARAAREIGYAPRVGLPELADLAGLDDAAFRARFAGSPVKRIGRNRMVRNALYAIGNSGEAALAPVAAGLTGDADPTVAEAARWALGQLSQPQDARVGFAGESC</sequence>
<dbReference type="GO" id="GO:0052693">
    <property type="term" value="F:epoxyqueuosine reductase activity"/>
    <property type="evidence" value="ECO:0007669"/>
    <property type="project" value="TreeGrafter"/>
</dbReference>
<feature type="domain" description="4Fe-4S ferredoxin-type" evidence="9">
    <location>
        <begin position="176"/>
        <end position="208"/>
    </location>
</feature>
<keyword evidence="1" id="KW-0004">4Fe-4S</keyword>
<dbReference type="PANTHER" id="PTHR30002:SF4">
    <property type="entry name" value="EPOXYQUEUOSINE REDUCTASE"/>
    <property type="match status" value="1"/>
</dbReference>
<comment type="caution">
    <text evidence="10">The sequence shown here is derived from an EMBL/GenBank/DDBJ whole genome shotgun (WGS) entry which is preliminary data.</text>
</comment>
<keyword evidence="7" id="KW-0408">Iron</keyword>
<dbReference type="InterPro" id="IPR017900">
    <property type="entry name" value="4Fe4S_Fe_S_CS"/>
</dbReference>
<evidence type="ECO:0000256" key="4">
    <source>
        <dbReference type="ARBA" id="ARBA00022723"/>
    </source>
</evidence>
<dbReference type="PANTHER" id="PTHR30002">
    <property type="entry name" value="EPOXYQUEUOSINE REDUCTASE"/>
    <property type="match status" value="1"/>
</dbReference>
<accession>A0A2T4JEI0</accession>
<keyword evidence="5" id="KW-0671">Queuosine biosynthesis</keyword>
<keyword evidence="4" id="KW-0479">Metal-binding</keyword>
<dbReference type="GO" id="GO:0008616">
    <property type="term" value="P:tRNA queuosine(34) biosynthetic process"/>
    <property type="evidence" value="ECO:0007669"/>
    <property type="project" value="UniProtKB-KW"/>
</dbReference>
<dbReference type="EMBL" id="PZKE01000001">
    <property type="protein sequence ID" value="PTE16320.1"/>
    <property type="molecule type" value="Genomic_DNA"/>
</dbReference>
<keyword evidence="3" id="KW-0819">tRNA processing</keyword>
<dbReference type="RefSeq" id="WP_107671485.1">
    <property type="nucleotide sequence ID" value="NZ_PZKE01000001.1"/>
</dbReference>
<evidence type="ECO:0000313" key="11">
    <source>
        <dbReference type="Proteomes" id="UP000241362"/>
    </source>
</evidence>
<name>A0A2T4JEI0_FUSBL</name>
<dbReference type="AlphaFoldDB" id="A0A2T4JEI0"/>
<evidence type="ECO:0000259" key="9">
    <source>
        <dbReference type="PROSITE" id="PS51379"/>
    </source>
</evidence>